<sequence length="69" mass="7345">MPDLPDTKSGMVIGACLTGAYMSRTANLVGVSRANSSRVMIACTKLGEVPSPKHNSGPKSNLKDRDRRV</sequence>
<protein>
    <submittedName>
        <fullName evidence="2">Uncharacterized protein</fullName>
    </submittedName>
</protein>
<evidence type="ECO:0000313" key="2">
    <source>
        <dbReference type="EMBL" id="GFX91545.1"/>
    </source>
</evidence>
<feature type="region of interest" description="Disordered" evidence="1">
    <location>
        <begin position="47"/>
        <end position="69"/>
    </location>
</feature>
<keyword evidence="3" id="KW-1185">Reference proteome</keyword>
<organism evidence="2 3">
    <name type="scientific">Trichonephila clavipes</name>
    <name type="common">Golden silk orbweaver</name>
    <name type="synonym">Nephila clavipes</name>
    <dbReference type="NCBI Taxonomy" id="2585209"/>
    <lineage>
        <taxon>Eukaryota</taxon>
        <taxon>Metazoa</taxon>
        <taxon>Ecdysozoa</taxon>
        <taxon>Arthropoda</taxon>
        <taxon>Chelicerata</taxon>
        <taxon>Arachnida</taxon>
        <taxon>Araneae</taxon>
        <taxon>Araneomorphae</taxon>
        <taxon>Entelegynae</taxon>
        <taxon>Araneoidea</taxon>
        <taxon>Nephilidae</taxon>
        <taxon>Trichonephila</taxon>
    </lineage>
</organism>
<reference evidence="2" key="1">
    <citation type="submission" date="2020-08" db="EMBL/GenBank/DDBJ databases">
        <title>Multicomponent nature underlies the extraordinary mechanical properties of spider dragline silk.</title>
        <authorList>
            <person name="Kono N."/>
            <person name="Nakamura H."/>
            <person name="Mori M."/>
            <person name="Yoshida Y."/>
            <person name="Ohtoshi R."/>
            <person name="Malay A.D."/>
            <person name="Moran D.A.P."/>
            <person name="Tomita M."/>
            <person name="Numata K."/>
            <person name="Arakawa K."/>
        </authorList>
    </citation>
    <scope>NUCLEOTIDE SEQUENCE</scope>
</reference>
<name>A0A8X6RJC1_TRICX</name>
<dbReference type="Proteomes" id="UP000887159">
    <property type="component" value="Unassembled WGS sequence"/>
</dbReference>
<proteinExistence type="predicted"/>
<comment type="caution">
    <text evidence="2">The sequence shown here is derived from an EMBL/GenBank/DDBJ whole genome shotgun (WGS) entry which is preliminary data.</text>
</comment>
<evidence type="ECO:0000256" key="1">
    <source>
        <dbReference type="SAM" id="MobiDB-lite"/>
    </source>
</evidence>
<dbReference type="AlphaFoldDB" id="A0A8X6RJC1"/>
<accession>A0A8X6RJC1</accession>
<evidence type="ECO:0000313" key="3">
    <source>
        <dbReference type="Proteomes" id="UP000887159"/>
    </source>
</evidence>
<dbReference type="EMBL" id="BMAU01021135">
    <property type="protein sequence ID" value="GFX91545.1"/>
    <property type="molecule type" value="Genomic_DNA"/>
</dbReference>
<gene>
    <name evidence="2" type="ORF">TNCV_3681311</name>
</gene>